<dbReference type="Gene3D" id="3.40.50.300">
    <property type="entry name" value="P-loop containing nucleotide triphosphate hydrolases"/>
    <property type="match status" value="1"/>
</dbReference>
<dbReference type="InterPro" id="IPR041492">
    <property type="entry name" value="HAD_2"/>
</dbReference>
<dbReference type="PRINTS" id="PR00988">
    <property type="entry name" value="URIDINKINASE"/>
</dbReference>
<sequence length="432" mass="50855">MFNLKKLTKQYKLIMVDIDNTLFNYTYAHNNALKATMQAFDFSLEEYNLAKMEIEKRNLSANHHKKELYFKIICENKGIHFSNAKEMFKIYTSTFLKNIKVDKTMFNFLLCVKQMNKKIIAITNFYFIEQINKLVCANLIDMIDYMVCSEEFEIEKPNKALINRALELFKEPIKEEEIVMIGDSTADDFLGGGYRINYYPYNCSKLLISISGKSGSGKTTLSSAINEIYESFIISTDGYHKYERNSKMWDRVTHYNPEANNLIQLAMDIKHIYQDIGNSFCIPLYDHKSGTIIKSDEIKNKDLDVVIIEGLHTLYQEVIGDFVKIKIYIDSDEADRQKIHRDSKERNYDYDKIIKTIQKRENDYKKYLEKQKDNANFVISVKNGYFTIQLDEILQNDYLQKQYIGKYEDLIKTVKNIFISILKNRWVGNHDK</sequence>
<evidence type="ECO:0000313" key="2">
    <source>
        <dbReference type="EMBL" id="XBJ29019.1"/>
    </source>
</evidence>
<gene>
    <name evidence="2" type="ORF">AAH949_08005</name>
</gene>
<organism evidence="2">
    <name type="scientific">Campylobacter sp. CCS1377</name>
    <dbReference type="NCBI Taxonomy" id="3158229"/>
    <lineage>
        <taxon>Bacteria</taxon>
        <taxon>Pseudomonadati</taxon>
        <taxon>Campylobacterota</taxon>
        <taxon>Epsilonproteobacteria</taxon>
        <taxon>Campylobacterales</taxon>
        <taxon>Campylobacteraceae</taxon>
        <taxon>Campylobacter</taxon>
    </lineage>
</organism>
<dbReference type="EMBL" id="CP155620">
    <property type="protein sequence ID" value="XBJ29019.1"/>
    <property type="molecule type" value="Genomic_DNA"/>
</dbReference>
<dbReference type="Gene3D" id="3.40.50.1000">
    <property type="entry name" value="HAD superfamily/HAD-like"/>
    <property type="match status" value="1"/>
</dbReference>
<name>A0AAU7E688_9BACT</name>
<protein>
    <submittedName>
        <fullName evidence="2">HAD-IA family hydrolase</fullName>
    </submittedName>
</protein>
<dbReference type="GO" id="GO:0005524">
    <property type="term" value="F:ATP binding"/>
    <property type="evidence" value="ECO:0007669"/>
    <property type="project" value="InterPro"/>
</dbReference>
<dbReference type="RefSeq" id="WP_348518447.1">
    <property type="nucleotide sequence ID" value="NZ_CP155620.1"/>
</dbReference>
<dbReference type="SUPFAM" id="SSF52540">
    <property type="entry name" value="P-loop containing nucleoside triphosphate hydrolases"/>
    <property type="match status" value="1"/>
</dbReference>
<keyword evidence="2" id="KW-0378">Hydrolase</keyword>
<dbReference type="InterPro" id="IPR006439">
    <property type="entry name" value="HAD-SF_hydro_IA"/>
</dbReference>
<dbReference type="Gene3D" id="1.10.150.520">
    <property type="match status" value="1"/>
</dbReference>
<dbReference type="InterPro" id="IPR023214">
    <property type="entry name" value="HAD_sf"/>
</dbReference>
<dbReference type="AlphaFoldDB" id="A0AAU7E688"/>
<dbReference type="SUPFAM" id="SSF56784">
    <property type="entry name" value="HAD-like"/>
    <property type="match status" value="1"/>
</dbReference>
<dbReference type="InterPro" id="IPR006083">
    <property type="entry name" value="PRK/URK"/>
</dbReference>
<dbReference type="PANTHER" id="PTHR10285">
    <property type="entry name" value="URIDINE KINASE"/>
    <property type="match status" value="1"/>
</dbReference>
<dbReference type="Pfam" id="PF13419">
    <property type="entry name" value="HAD_2"/>
    <property type="match status" value="1"/>
</dbReference>
<accession>A0AAU7E688</accession>
<dbReference type="GO" id="GO:0016301">
    <property type="term" value="F:kinase activity"/>
    <property type="evidence" value="ECO:0007669"/>
    <property type="project" value="InterPro"/>
</dbReference>
<proteinExistence type="predicted"/>
<reference evidence="2" key="1">
    <citation type="submission" date="2024-05" db="EMBL/GenBank/DDBJ databases">
        <title>Campylobacter coli isolated from environmental waters in Slovenia.</title>
        <authorList>
            <person name="Zautner A.E."/>
            <person name="Bunk B."/>
            <person name="Riedel T."/>
            <person name="Sproeer C."/>
        </authorList>
    </citation>
    <scope>NUCLEOTIDE SEQUENCE</scope>
    <source>
        <strain evidence="2">CCS1377</strain>
    </source>
</reference>
<dbReference type="Pfam" id="PF00485">
    <property type="entry name" value="PRK"/>
    <property type="match status" value="1"/>
</dbReference>
<dbReference type="InterPro" id="IPR036412">
    <property type="entry name" value="HAD-like_sf"/>
</dbReference>
<dbReference type="GO" id="GO:0016787">
    <property type="term" value="F:hydrolase activity"/>
    <property type="evidence" value="ECO:0007669"/>
    <property type="project" value="UniProtKB-KW"/>
</dbReference>
<feature type="domain" description="Phosphoribulokinase/uridine kinase" evidence="1">
    <location>
        <begin position="207"/>
        <end position="381"/>
    </location>
</feature>
<evidence type="ECO:0000259" key="1">
    <source>
        <dbReference type="Pfam" id="PF00485"/>
    </source>
</evidence>
<dbReference type="NCBIfam" id="TIGR01549">
    <property type="entry name" value="HAD-SF-IA-v1"/>
    <property type="match status" value="1"/>
</dbReference>
<dbReference type="InterPro" id="IPR027417">
    <property type="entry name" value="P-loop_NTPase"/>
</dbReference>